<comment type="caution">
    <text evidence="2">The sequence shown here is derived from an EMBL/GenBank/DDBJ whole genome shotgun (WGS) entry which is preliminary data.</text>
</comment>
<keyword evidence="3" id="KW-1185">Reference proteome</keyword>
<protein>
    <submittedName>
        <fullName evidence="2">Uncharacterized protein</fullName>
    </submittedName>
</protein>
<dbReference type="EMBL" id="PKSL01000266">
    <property type="protein sequence ID" value="POV97275.1"/>
    <property type="molecule type" value="Genomic_DNA"/>
</dbReference>
<accession>A0A2S4UJ02</accession>
<feature type="non-terminal residue" evidence="2">
    <location>
        <position position="1"/>
    </location>
</feature>
<evidence type="ECO:0000256" key="1">
    <source>
        <dbReference type="SAM" id="Phobius"/>
    </source>
</evidence>
<sequence>LFRITRYFKAIGWDADHRCLSYIHKAKIIRNLMGSLAAISRHSKWMALVAPMAVSAKDDSKCSWTVGWSNEEKFLGTARETCDGLSVVQILAISLIIAISTLLVLGLFAFLFRERQRRANGPSSPIFPIAWPSLSRRGKRPTFQPLGTPAPESPHEIQLPEKAVYHM</sequence>
<feature type="transmembrane region" description="Helical" evidence="1">
    <location>
        <begin position="90"/>
        <end position="112"/>
    </location>
</feature>
<evidence type="ECO:0000313" key="2">
    <source>
        <dbReference type="EMBL" id="POV97275.1"/>
    </source>
</evidence>
<keyword evidence="1" id="KW-0812">Transmembrane</keyword>
<name>A0A2S4UJ02_9BASI</name>
<reference evidence="2" key="1">
    <citation type="submission" date="2017-12" db="EMBL/GenBank/DDBJ databases">
        <title>Gene loss provides genomic basis for host adaptation in cereal stripe rust fungi.</title>
        <authorList>
            <person name="Xia C."/>
        </authorList>
    </citation>
    <scope>NUCLEOTIDE SEQUENCE [LARGE SCALE GENOMIC DNA]</scope>
    <source>
        <strain evidence="2">93-210</strain>
    </source>
</reference>
<keyword evidence="1" id="KW-1133">Transmembrane helix</keyword>
<dbReference type="Proteomes" id="UP000239156">
    <property type="component" value="Unassembled WGS sequence"/>
</dbReference>
<evidence type="ECO:0000313" key="3">
    <source>
        <dbReference type="Proteomes" id="UP000239156"/>
    </source>
</evidence>
<dbReference type="AlphaFoldDB" id="A0A2S4UJ02"/>
<dbReference type="VEuPathDB" id="FungiDB:PSTT_15156"/>
<organism evidence="2 3">
    <name type="scientific">Puccinia striiformis</name>
    <dbReference type="NCBI Taxonomy" id="27350"/>
    <lineage>
        <taxon>Eukaryota</taxon>
        <taxon>Fungi</taxon>
        <taxon>Dikarya</taxon>
        <taxon>Basidiomycota</taxon>
        <taxon>Pucciniomycotina</taxon>
        <taxon>Pucciniomycetes</taxon>
        <taxon>Pucciniales</taxon>
        <taxon>Pucciniaceae</taxon>
        <taxon>Puccinia</taxon>
    </lineage>
</organism>
<keyword evidence="1" id="KW-0472">Membrane</keyword>
<proteinExistence type="predicted"/>
<gene>
    <name evidence="2" type="ORF">PSTT_15156</name>
</gene>
<dbReference type="VEuPathDB" id="FungiDB:PSHT_09703"/>